<reference evidence="5" key="1">
    <citation type="submission" date="2016-03" db="EMBL/GenBank/DDBJ databases">
        <authorList>
            <person name="Ploux O."/>
        </authorList>
    </citation>
    <scope>NUCLEOTIDE SEQUENCE</scope>
    <source>
        <strain evidence="5">UC10</strain>
    </source>
</reference>
<dbReference type="GO" id="GO:0005886">
    <property type="term" value="C:plasma membrane"/>
    <property type="evidence" value="ECO:0007669"/>
    <property type="project" value="TreeGrafter"/>
</dbReference>
<dbReference type="PANTHER" id="PTHR30258">
    <property type="entry name" value="TYPE II SECRETION SYSTEM PROTEIN GSPE-RELATED"/>
    <property type="match status" value="1"/>
</dbReference>
<dbReference type="PANTHER" id="PTHR30258:SF2">
    <property type="entry name" value="COMG OPERON PROTEIN 1"/>
    <property type="match status" value="1"/>
</dbReference>
<organism evidence="5">
    <name type="scientific">uncultured Stenotrophomonas sp</name>
    <dbReference type="NCBI Taxonomy" id="165438"/>
    <lineage>
        <taxon>Bacteria</taxon>
        <taxon>Pseudomonadati</taxon>
        <taxon>Pseudomonadota</taxon>
        <taxon>Gammaproteobacteria</taxon>
        <taxon>Lysobacterales</taxon>
        <taxon>Lysobacteraceae</taxon>
        <taxon>Stenotrophomonas</taxon>
        <taxon>environmental samples</taxon>
    </lineage>
</organism>
<dbReference type="Gene3D" id="1.10.40.70">
    <property type="match status" value="1"/>
</dbReference>
<dbReference type="GO" id="GO:0005524">
    <property type="term" value="F:ATP binding"/>
    <property type="evidence" value="ECO:0007669"/>
    <property type="project" value="UniProtKB-KW"/>
</dbReference>
<dbReference type="PROSITE" id="PS00662">
    <property type="entry name" value="T2SP_E"/>
    <property type="match status" value="1"/>
</dbReference>
<sequence>MDPDFRVIGEEMQNGMHAGDVPAAQHRLLGELLVERQLVSMGDVQKALAFQAQFGGRIGSVLVRLGALSEDSLLPVLSDQLGIPMLAGDEWPAGGEGVRSVLGNAGYSLEWWLDNGIVAWEVAEGRVLAVARDPLDPSVNEALDKAFGPAWAWRLAKSQETERLIDMVGNARARGDMDLDDDVSHLRELAEEAPVIELVNNILAQAMDQRASDIHIEPEESVFNVRMRTDGILHTRMVLPASRYPAVASRVKLISGMDIAERRLPQDGRLSVRVSGQEVDIRASAVPAVHGESIVLRLLPKERNDLSLEKLGFSPRDLALFRTWVAEPHGVILVTGPTGSGKSTTLYATLEEMNQRDRKIITVEDPVEYEVDGVTQIQANSDIGYTFARALRAILRQDPDVIMIGEIRDLETAEIAVQSSLTGHLVLSTLHTNDAVSAFTRLIDMGVEPFLVATSVRAVQAQRLVRRLCPRCSRPAEVLPVFRQMVEPLAEAGSEAAWKEAVGCAHCQGTGYRGRLGIYELVDVTPELQELVIAGATAEKMRSLVNAQGGRTLRDDGLLKARAGLTTVEEVVRVTGGMAADE</sequence>
<dbReference type="GO" id="GO:0016887">
    <property type="term" value="F:ATP hydrolysis activity"/>
    <property type="evidence" value="ECO:0007669"/>
    <property type="project" value="TreeGrafter"/>
</dbReference>
<dbReference type="InterPro" id="IPR037257">
    <property type="entry name" value="T2SS_E_N_sf"/>
</dbReference>
<dbReference type="SUPFAM" id="SSF160246">
    <property type="entry name" value="EspE N-terminal domain-like"/>
    <property type="match status" value="1"/>
</dbReference>
<feature type="domain" description="Bacterial type II secretion system protein E" evidence="4">
    <location>
        <begin position="395"/>
        <end position="409"/>
    </location>
</feature>
<dbReference type="EMBL" id="FLTS01000001">
    <property type="protein sequence ID" value="SBV37074.1"/>
    <property type="molecule type" value="Genomic_DNA"/>
</dbReference>
<dbReference type="Gene3D" id="3.40.50.300">
    <property type="entry name" value="P-loop containing nucleotide triphosphate hydrolases"/>
    <property type="match status" value="1"/>
</dbReference>
<dbReference type="FunFam" id="3.30.450.90:FF:000001">
    <property type="entry name" value="Type II secretion system ATPase GspE"/>
    <property type="match status" value="1"/>
</dbReference>
<evidence type="ECO:0000256" key="3">
    <source>
        <dbReference type="ARBA" id="ARBA00022840"/>
    </source>
</evidence>
<gene>
    <name evidence="5" type="primary">gspE</name>
    <name evidence="5" type="ORF">STPYR_12004</name>
</gene>
<evidence type="ECO:0000313" key="5">
    <source>
        <dbReference type="EMBL" id="SBV37074.1"/>
    </source>
</evidence>
<dbReference type="Gene3D" id="3.30.450.90">
    <property type="match status" value="1"/>
</dbReference>
<name>A0A1Y5QAF3_9GAMM</name>
<protein>
    <submittedName>
        <fullName evidence="5">General secretory pathway component, cryptic</fullName>
    </submittedName>
</protein>
<dbReference type="SUPFAM" id="SSF52540">
    <property type="entry name" value="P-loop containing nucleoside triphosphate hydrolases"/>
    <property type="match status" value="1"/>
</dbReference>
<dbReference type="Pfam" id="PF00437">
    <property type="entry name" value="T2SSE"/>
    <property type="match status" value="1"/>
</dbReference>
<keyword evidence="3" id="KW-0067">ATP-binding</keyword>
<dbReference type="InterPro" id="IPR001482">
    <property type="entry name" value="T2SS/T4SS_dom"/>
</dbReference>
<evidence type="ECO:0000256" key="2">
    <source>
        <dbReference type="ARBA" id="ARBA00022741"/>
    </source>
</evidence>
<dbReference type="FunFam" id="3.40.50.300:FF:000398">
    <property type="entry name" value="Type IV pilus assembly ATPase PilB"/>
    <property type="match status" value="1"/>
</dbReference>
<dbReference type="CDD" id="cd01129">
    <property type="entry name" value="PulE-GspE-like"/>
    <property type="match status" value="1"/>
</dbReference>
<dbReference type="AlphaFoldDB" id="A0A1Y5QAF3"/>
<keyword evidence="2" id="KW-0547">Nucleotide-binding</keyword>
<dbReference type="InterPro" id="IPR027417">
    <property type="entry name" value="P-loop_NTPase"/>
</dbReference>
<proteinExistence type="inferred from homology"/>
<evidence type="ECO:0000259" key="4">
    <source>
        <dbReference type="PROSITE" id="PS00662"/>
    </source>
</evidence>
<accession>A0A1Y5QAF3</accession>
<dbReference type="InterPro" id="IPR003593">
    <property type="entry name" value="AAA+_ATPase"/>
</dbReference>
<comment type="similarity">
    <text evidence="1">Belongs to the GSP E family.</text>
</comment>
<evidence type="ECO:0000256" key="1">
    <source>
        <dbReference type="ARBA" id="ARBA00006611"/>
    </source>
</evidence>
<dbReference type="SMART" id="SM00382">
    <property type="entry name" value="AAA"/>
    <property type="match status" value="1"/>
</dbReference>